<dbReference type="Pfam" id="PF01094">
    <property type="entry name" value="ANF_receptor"/>
    <property type="match status" value="2"/>
</dbReference>
<keyword evidence="13" id="KW-0732">Signal</keyword>
<dbReference type="SUPFAM" id="SSF53822">
    <property type="entry name" value="Periplasmic binding protein-like I"/>
    <property type="match status" value="1"/>
</dbReference>
<accession>A0A8S3PXL0</accession>
<dbReference type="InterPro" id="IPR050726">
    <property type="entry name" value="mGluR"/>
</dbReference>
<feature type="transmembrane region" description="Helical" evidence="12">
    <location>
        <begin position="560"/>
        <end position="587"/>
    </location>
</feature>
<evidence type="ECO:0000256" key="13">
    <source>
        <dbReference type="SAM" id="SignalP"/>
    </source>
</evidence>
<evidence type="ECO:0000256" key="9">
    <source>
        <dbReference type="ARBA" id="ARBA00023180"/>
    </source>
</evidence>
<dbReference type="GO" id="GO:0004930">
    <property type="term" value="F:G protein-coupled receptor activity"/>
    <property type="evidence" value="ECO:0007669"/>
    <property type="project" value="UniProtKB-KW"/>
</dbReference>
<feature type="chain" id="PRO_5035790046" evidence="13">
    <location>
        <begin position="19"/>
        <end position="923"/>
    </location>
</feature>
<dbReference type="GO" id="GO:0005886">
    <property type="term" value="C:plasma membrane"/>
    <property type="evidence" value="ECO:0007669"/>
    <property type="project" value="UniProtKB-SubCell"/>
</dbReference>
<evidence type="ECO:0000256" key="7">
    <source>
        <dbReference type="ARBA" id="ARBA00023136"/>
    </source>
</evidence>
<dbReference type="InterPro" id="IPR011500">
    <property type="entry name" value="GPCR_3_9-Cys_dom"/>
</dbReference>
<proteinExistence type="inferred from homology"/>
<dbReference type="OrthoDB" id="425344at2759"/>
<keyword evidence="5 12" id="KW-1133">Transmembrane helix</keyword>
<keyword evidence="4 12" id="KW-0812">Transmembrane</keyword>
<comment type="caution">
    <text evidence="15">The sequence shown here is derived from an EMBL/GenBank/DDBJ whole genome shotgun (WGS) entry which is preliminary data.</text>
</comment>
<feature type="transmembrane region" description="Helical" evidence="12">
    <location>
        <begin position="631"/>
        <end position="652"/>
    </location>
</feature>
<keyword evidence="9" id="KW-0325">Glycoprotein</keyword>
<evidence type="ECO:0000259" key="14">
    <source>
        <dbReference type="PROSITE" id="PS50259"/>
    </source>
</evidence>
<dbReference type="AlphaFoldDB" id="A0A8S3PXL0"/>
<keyword evidence="3" id="KW-1003">Cell membrane</keyword>
<dbReference type="PROSITE" id="PS50259">
    <property type="entry name" value="G_PROTEIN_RECEP_F3_4"/>
    <property type="match status" value="1"/>
</dbReference>
<dbReference type="Proteomes" id="UP000683360">
    <property type="component" value="Unassembled WGS sequence"/>
</dbReference>
<dbReference type="Pfam" id="PF00003">
    <property type="entry name" value="7tm_3"/>
    <property type="match status" value="1"/>
</dbReference>
<dbReference type="InterPro" id="IPR038550">
    <property type="entry name" value="GPCR_3_9-Cys_sf"/>
</dbReference>
<dbReference type="Gene3D" id="3.40.50.2300">
    <property type="match status" value="2"/>
</dbReference>
<dbReference type="PANTHER" id="PTHR24060">
    <property type="entry name" value="METABOTROPIC GLUTAMATE RECEPTOR"/>
    <property type="match status" value="1"/>
</dbReference>
<keyword evidence="7 12" id="KW-0472">Membrane</keyword>
<feature type="transmembrane region" description="Helical" evidence="12">
    <location>
        <begin position="719"/>
        <end position="742"/>
    </location>
</feature>
<feature type="domain" description="G-protein coupled receptors family 3 profile" evidence="14">
    <location>
        <begin position="561"/>
        <end position="826"/>
    </location>
</feature>
<dbReference type="PRINTS" id="PR00593">
    <property type="entry name" value="MTABOTROPICR"/>
</dbReference>
<comment type="subcellular location">
    <subcellularLocation>
        <location evidence="1">Cell membrane</location>
        <topology evidence="1">Multi-pass membrane protein</topology>
    </subcellularLocation>
</comment>
<feature type="signal peptide" evidence="13">
    <location>
        <begin position="1"/>
        <end position="18"/>
    </location>
</feature>
<dbReference type="InterPro" id="IPR000337">
    <property type="entry name" value="GPCR_3"/>
</dbReference>
<dbReference type="InterPro" id="IPR028082">
    <property type="entry name" value="Peripla_BP_I"/>
</dbReference>
<dbReference type="InterPro" id="IPR001828">
    <property type="entry name" value="ANF_lig-bd_rcpt"/>
</dbReference>
<feature type="transmembrane region" description="Helical" evidence="12">
    <location>
        <begin position="673"/>
        <end position="694"/>
    </location>
</feature>
<evidence type="ECO:0000256" key="4">
    <source>
        <dbReference type="ARBA" id="ARBA00022692"/>
    </source>
</evidence>
<feature type="transmembrane region" description="Helical" evidence="12">
    <location>
        <begin position="780"/>
        <end position="804"/>
    </location>
</feature>
<evidence type="ECO:0000313" key="16">
    <source>
        <dbReference type="Proteomes" id="UP000683360"/>
    </source>
</evidence>
<dbReference type="FunFam" id="2.10.50.30:FF:000001">
    <property type="entry name" value="metabotropic glutamate receptor 1"/>
    <property type="match status" value="1"/>
</dbReference>
<evidence type="ECO:0000256" key="8">
    <source>
        <dbReference type="ARBA" id="ARBA00023170"/>
    </source>
</evidence>
<evidence type="ECO:0000256" key="6">
    <source>
        <dbReference type="ARBA" id="ARBA00023040"/>
    </source>
</evidence>
<keyword evidence="6" id="KW-0297">G-protein coupled receptor</keyword>
<evidence type="ECO:0000256" key="11">
    <source>
        <dbReference type="SAM" id="MobiDB-lite"/>
    </source>
</evidence>
<evidence type="ECO:0000256" key="2">
    <source>
        <dbReference type="ARBA" id="ARBA00007242"/>
    </source>
</evidence>
<evidence type="ECO:0000256" key="12">
    <source>
        <dbReference type="SAM" id="Phobius"/>
    </source>
</evidence>
<evidence type="ECO:0000256" key="10">
    <source>
        <dbReference type="ARBA" id="ARBA00023224"/>
    </source>
</evidence>
<keyword evidence="16" id="KW-1185">Reference proteome</keyword>
<dbReference type="InterPro" id="IPR000162">
    <property type="entry name" value="GPCR_3_mtglu_rcpt"/>
</dbReference>
<comment type="similarity">
    <text evidence="2">Belongs to the G-protein coupled receptor 3 family.</text>
</comment>
<sequence length="923" mass="103309">MRRNVGYFVVIIHSVVLASLHKDPGVVYVGKYGNYTWPRHDLQAEIPGDIILGALHMVHERSDNKICGPIMPQGGIQALECMMYTLDRINEGDFLPGFSIGVLSKDDCDRDIYGLEQAVDFIRGSVANVGGSEVYKCKDESEPIVQLPVIPGVIGAPSSVTSIQVATLLKLFEIPQISFFSTSSVLSSRDRYPYFLRTIPSDVNQAQAMVEIVRMLNWTYVSVVYEESSYGIQGFNELEQLLKEANICIATTKKLTKDSGVAGHDTYDDIVDKLKLKPNARGSDGWGGRGLAYHGKEEQVEGAITTQPLAYEVKGFKEYFLKLKPGSNHRNPWFIEYWEQQFKCKYRGSPWTPYNENFIKDCTGNESFDLDTFDMEAQLQFVSDAVLAFAHAIKNMHRTLCPNTKGLCDAMNPIDGETLKKFLLEVQFKDLSGDDFQFLPNGDGPARYRILNFHQKEKGEYEWSTVGYFKNGNLTEMQNLTYRLDEPMHPPSVCSHPCGPGEATQLVEGDSCCWTCMKCHTYQYMPSKSECVTCPMGTIPMADKSYCQPIPQKFLDYGDALSFAAMIVATLGLAATSTAMITFLRYSATPIVKASGRELSFVLLVGIFLCYSMTFILVSKPTEISCGAQKFGIGLCFSIVYSAILTKTNRIYRIFKAGKRTTKRPKFISPKSQLVICGSLVAVQNAVGIVWVLLRPPKVISYYANRDDHQLVCNDAVEAWYMVGFTYPICLIIVCTFFAFLTRNIPEAFNESKHIGLTMYTTCIIWLAFVPIFFSTADEIDIRIATMSFAISLSATVALACMFAPKSYIIIFHAERNVRQSLMAAKPVMSGPVVQNNYRATKCNIRIDTDSKSYQGSDMELTHRLRTSGSCNSLCSRSTNLTQANGISISTQTLNCPVRHKYENREPEQDQAEETEPDQDVQL</sequence>
<keyword evidence="10" id="KW-0807">Transducer</keyword>
<dbReference type="CDD" id="cd15045">
    <property type="entry name" value="7tmC_mGluRs"/>
    <property type="match status" value="1"/>
</dbReference>
<feature type="transmembrane region" description="Helical" evidence="12">
    <location>
        <begin position="754"/>
        <end position="774"/>
    </location>
</feature>
<feature type="transmembrane region" description="Helical" evidence="12">
    <location>
        <begin position="599"/>
        <end position="619"/>
    </location>
</feature>
<feature type="region of interest" description="Disordered" evidence="11">
    <location>
        <begin position="904"/>
        <end position="923"/>
    </location>
</feature>
<dbReference type="EMBL" id="CAJPWZ010000273">
    <property type="protein sequence ID" value="CAG2188735.1"/>
    <property type="molecule type" value="Genomic_DNA"/>
</dbReference>
<organism evidence="15 16">
    <name type="scientific">Mytilus edulis</name>
    <name type="common">Blue mussel</name>
    <dbReference type="NCBI Taxonomy" id="6550"/>
    <lineage>
        <taxon>Eukaryota</taxon>
        <taxon>Metazoa</taxon>
        <taxon>Spiralia</taxon>
        <taxon>Lophotrochozoa</taxon>
        <taxon>Mollusca</taxon>
        <taxon>Bivalvia</taxon>
        <taxon>Autobranchia</taxon>
        <taxon>Pteriomorphia</taxon>
        <taxon>Mytilida</taxon>
        <taxon>Mytiloidea</taxon>
        <taxon>Mytilidae</taxon>
        <taxon>Mytilinae</taxon>
        <taxon>Mytilus</taxon>
    </lineage>
</organism>
<evidence type="ECO:0000313" key="15">
    <source>
        <dbReference type="EMBL" id="CAG2188735.1"/>
    </source>
</evidence>
<dbReference type="InterPro" id="IPR017978">
    <property type="entry name" value="GPCR_3_C"/>
</dbReference>
<evidence type="ECO:0000256" key="1">
    <source>
        <dbReference type="ARBA" id="ARBA00004651"/>
    </source>
</evidence>
<dbReference type="Pfam" id="PF07562">
    <property type="entry name" value="NCD3G"/>
    <property type="match status" value="1"/>
</dbReference>
<feature type="compositionally biased region" description="Acidic residues" evidence="11">
    <location>
        <begin position="909"/>
        <end position="923"/>
    </location>
</feature>
<protein>
    <submittedName>
        <fullName evidence="15">Metabotropic glutamate receptor 3,Metabotropic glutamate receptor 2</fullName>
    </submittedName>
</protein>
<evidence type="ECO:0000256" key="3">
    <source>
        <dbReference type="ARBA" id="ARBA00022475"/>
    </source>
</evidence>
<reference evidence="15" key="1">
    <citation type="submission" date="2021-03" db="EMBL/GenBank/DDBJ databases">
        <authorList>
            <person name="Bekaert M."/>
        </authorList>
    </citation>
    <scope>NUCLEOTIDE SEQUENCE</scope>
</reference>
<dbReference type="PRINTS" id="PR00248">
    <property type="entry name" value="GPCRMGR"/>
</dbReference>
<dbReference type="Gene3D" id="2.10.50.30">
    <property type="entry name" value="GPCR, family 3, nine cysteines domain"/>
    <property type="match status" value="1"/>
</dbReference>
<name>A0A8S3PXL0_MYTED</name>
<keyword evidence="8 15" id="KW-0675">Receptor</keyword>
<gene>
    <name evidence="15" type="ORF">MEDL_4121</name>
</gene>
<evidence type="ECO:0000256" key="5">
    <source>
        <dbReference type="ARBA" id="ARBA00022989"/>
    </source>
</evidence>